<dbReference type="AlphaFoldDB" id="A0A0S2DVJ2"/>
<dbReference type="PANTHER" id="PTHR31435">
    <property type="entry name" value="PROTEIN NATD1"/>
    <property type="match status" value="1"/>
</dbReference>
<dbReference type="KEGG" id="laq:GLA29479_1688"/>
<dbReference type="InterPro" id="IPR016181">
    <property type="entry name" value="Acyl_CoA_acyltransferase"/>
</dbReference>
<evidence type="ECO:0000313" key="3">
    <source>
        <dbReference type="Proteomes" id="UP000060787"/>
    </source>
</evidence>
<sequence length="91" mass="10120">MAVSVRHVPDQQRFLTEVDEVQALLEYHLNGDQLVITHTLVPDAIGGRGIAGDLVRAAFEYARVAGYKVRPACSYAAAWIQRHPEYTEQLG</sequence>
<dbReference type="RefSeq" id="WP_057917643.1">
    <property type="nucleotide sequence ID" value="NZ_CP011129.1"/>
</dbReference>
<dbReference type="EMBL" id="CP011129">
    <property type="protein sequence ID" value="ALN80284.1"/>
    <property type="molecule type" value="Genomic_DNA"/>
</dbReference>
<dbReference type="PROSITE" id="PS51729">
    <property type="entry name" value="GNAT_YJDJ"/>
    <property type="match status" value="1"/>
</dbReference>
<dbReference type="PATRIC" id="fig|84531.7.peg.1660"/>
<name>A0A0S2DVJ2_LYSAN</name>
<dbReference type="STRING" id="84531.LA76x_2145"/>
<dbReference type="SUPFAM" id="SSF55729">
    <property type="entry name" value="Acyl-CoA N-acyltransferases (Nat)"/>
    <property type="match status" value="1"/>
</dbReference>
<dbReference type="InterPro" id="IPR031165">
    <property type="entry name" value="GNAT_YJDJ"/>
</dbReference>
<evidence type="ECO:0000259" key="1">
    <source>
        <dbReference type="PROSITE" id="PS51729"/>
    </source>
</evidence>
<gene>
    <name evidence="2" type="ORF">LA76x_2145</name>
</gene>
<feature type="domain" description="N-acetyltransferase" evidence="1">
    <location>
        <begin position="6"/>
        <end position="91"/>
    </location>
</feature>
<dbReference type="Proteomes" id="UP000060787">
    <property type="component" value="Chromosome"/>
</dbReference>
<accession>A0A0S2DVJ2</accession>
<evidence type="ECO:0000313" key="2">
    <source>
        <dbReference type="EMBL" id="ALN80284.1"/>
    </source>
</evidence>
<proteinExistence type="predicted"/>
<protein>
    <recommendedName>
        <fullName evidence="1">N-acetyltransferase domain-containing protein</fullName>
    </recommendedName>
</protein>
<dbReference type="OrthoDB" id="9813275at2"/>
<dbReference type="Gene3D" id="3.40.630.30">
    <property type="match status" value="1"/>
</dbReference>
<dbReference type="eggNOG" id="COG2388">
    <property type="taxonomic scope" value="Bacteria"/>
</dbReference>
<dbReference type="KEGG" id="lab:LA76x_2145"/>
<dbReference type="PANTHER" id="PTHR31435:SF9">
    <property type="entry name" value="PROTEIN NATD1"/>
    <property type="match status" value="1"/>
</dbReference>
<dbReference type="InterPro" id="IPR045057">
    <property type="entry name" value="Gcn5-rel_NAT"/>
</dbReference>
<organism evidence="2 3">
    <name type="scientific">Lysobacter antibioticus</name>
    <dbReference type="NCBI Taxonomy" id="84531"/>
    <lineage>
        <taxon>Bacteria</taxon>
        <taxon>Pseudomonadati</taxon>
        <taxon>Pseudomonadota</taxon>
        <taxon>Gammaproteobacteria</taxon>
        <taxon>Lysobacterales</taxon>
        <taxon>Lysobacteraceae</taxon>
        <taxon>Lysobacter</taxon>
    </lineage>
</organism>
<dbReference type="Pfam" id="PF14542">
    <property type="entry name" value="Acetyltransf_CG"/>
    <property type="match status" value="1"/>
</dbReference>
<keyword evidence="3" id="KW-1185">Reference proteome</keyword>
<reference evidence="2 3" key="1">
    <citation type="journal article" date="2015" name="BMC Genomics">
        <title>Comparative genomics and metabolic profiling of the genus Lysobacter.</title>
        <authorList>
            <person name="de Bruijn I."/>
            <person name="Cheng X."/>
            <person name="de Jager V."/>
            <person name="Exposito R.G."/>
            <person name="Watrous J."/>
            <person name="Patel N."/>
            <person name="Postma J."/>
            <person name="Dorrestein P.C."/>
            <person name="Kobayashi D."/>
            <person name="Raaijmakers J.M."/>
        </authorList>
    </citation>
    <scope>NUCLEOTIDE SEQUENCE [LARGE SCALE GENOMIC DNA]</scope>
    <source>
        <strain evidence="2 3">76</strain>
    </source>
</reference>